<keyword evidence="10" id="KW-1185">Reference proteome</keyword>
<comment type="cofactor">
    <cofactor evidence="1">
        <name>FAD</name>
        <dbReference type="ChEBI" id="CHEBI:57692"/>
    </cofactor>
</comment>
<evidence type="ECO:0000256" key="6">
    <source>
        <dbReference type="ARBA" id="ARBA00023002"/>
    </source>
</evidence>
<keyword evidence="7" id="KW-0503">Monooxygenase</keyword>
<name>A0A511X9E7_9PROT</name>
<dbReference type="SUPFAM" id="SSF51905">
    <property type="entry name" value="FAD/NAD(P)-binding domain"/>
    <property type="match status" value="1"/>
</dbReference>
<dbReference type="GO" id="GO:0016705">
    <property type="term" value="F:oxidoreductase activity, acting on paired donors, with incorporation or reduction of molecular oxygen"/>
    <property type="evidence" value="ECO:0007669"/>
    <property type="project" value="InterPro"/>
</dbReference>
<dbReference type="Pfam" id="PF01494">
    <property type="entry name" value="FAD_binding_3"/>
    <property type="match status" value="1"/>
</dbReference>
<dbReference type="GO" id="GO:0006744">
    <property type="term" value="P:ubiquinone biosynthetic process"/>
    <property type="evidence" value="ECO:0007669"/>
    <property type="project" value="UniProtKB-UniPathway"/>
</dbReference>
<dbReference type="AlphaFoldDB" id="A0A511X9E7"/>
<evidence type="ECO:0000256" key="7">
    <source>
        <dbReference type="ARBA" id="ARBA00023033"/>
    </source>
</evidence>
<dbReference type="PANTHER" id="PTHR43876">
    <property type="entry name" value="UBIQUINONE BIOSYNTHESIS MONOOXYGENASE COQ6, MITOCHONDRIAL"/>
    <property type="match status" value="1"/>
</dbReference>
<dbReference type="PRINTS" id="PR00420">
    <property type="entry name" value="RNGMNOXGNASE"/>
</dbReference>
<keyword evidence="6" id="KW-0560">Oxidoreductase</keyword>
<sequence length="406" mass="43670">MAHATDYDVAIIGGGPVGLAAALALDNAGLTCAVLERAPRSAWEEPGFDGREIALTYHARDLLERVGAWRHIPHVAISPLREARVETGRGNHPLIFDAPADHTESSAPNAPLGWLVSNNQIRRALFAEAASRSGVTLLSGVDVDSIRQDAASAVTHYSGGQCGALRALLTIGADGRFSPTRRRAGIGAVIHDFKRVMMVCRMAHDEPHHHVALQWFDEGQTVALLPVNGGASSLVLTLPPEDIRRLMNAEQAAFNDEIMRRVGRRLGAMRLISSRHAYPLKAVYAHRFAARRLALLGDAAVGMHPITAHGFNLGLRGVDTLATEVATAFSAGRDIGEHAVLRRFEAKHRAATMPLFAATNSIATLYTRDAAPFRALRGLGLRIADAVPPFKSAVTATLMDRRHSPA</sequence>
<dbReference type="RefSeq" id="WP_026397291.1">
    <property type="nucleotide sequence ID" value="NZ_AUBI01000003.1"/>
</dbReference>
<evidence type="ECO:0000256" key="3">
    <source>
        <dbReference type="ARBA" id="ARBA00005349"/>
    </source>
</evidence>
<evidence type="ECO:0000313" key="10">
    <source>
        <dbReference type="Proteomes" id="UP000321635"/>
    </source>
</evidence>
<organism evidence="9 10">
    <name type="scientific">Acetobacter nitrogenifigens DSM 23921 = NBRC 105050</name>
    <dbReference type="NCBI Taxonomy" id="1120919"/>
    <lineage>
        <taxon>Bacteria</taxon>
        <taxon>Pseudomonadati</taxon>
        <taxon>Pseudomonadota</taxon>
        <taxon>Alphaproteobacteria</taxon>
        <taxon>Acetobacterales</taxon>
        <taxon>Acetobacteraceae</taxon>
        <taxon>Acetobacter</taxon>
    </lineage>
</organism>
<dbReference type="NCBIfam" id="NF006593">
    <property type="entry name" value="PRK09126.1"/>
    <property type="match status" value="1"/>
</dbReference>
<protein>
    <recommendedName>
        <fullName evidence="8">FAD-binding domain-containing protein</fullName>
    </recommendedName>
</protein>
<dbReference type="STRING" id="1120919.GCA_000429165_01182"/>
<comment type="caution">
    <text evidence="9">The sequence shown here is derived from an EMBL/GenBank/DDBJ whole genome shotgun (WGS) entry which is preliminary data.</text>
</comment>
<dbReference type="GO" id="GO:0071949">
    <property type="term" value="F:FAD binding"/>
    <property type="evidence" value="ECO:0007669"/>
    <property type="project" value="InterPro"/>
</dbReference>
<dbReference type="Gene3D" id="3.50.50.60">
    <property type="entry name" value="FAD/NAD(P)-binding domain"/>
    <property type="match status" value="2"/>
</dbReference>
<comment type="similarity">
    <text evidence="3">Belongs to the UbiH/COQ6 family.</text>
</comment>
<dbReference type="PANTHER" id="PTHR43876:SF25">
    <property type="entry name" value="MONOOXYGENASE NMA2164"/>
    <property type="match status" value="1"/>
</dbReference>
<feature type="domain" description="FAD-binding" evidence="8">
    <location>
        <begin position="6"/>
        <end position="330"/>
    </location>
</feature>
<evidence type="ECO:0000256" key="1">
    <source>
        <dbReference type="ARBA" id="ARBA00001974"/>
    </source>
</evidence>
<dbReference type="InterPro" id="IPR002938">
    <property type="entry name" value="FAD-bd"/>
</dbReference>
<evidence type="ECO:0000256" key="5">
    <source>
        <dbReference type="ARBA" id="ARBA00022827"/>
    </source>
</evidence>
<dbReference type="InterPro" id="IPR010971">
    <property type="entry name" value="UbiH/COQ6"/>
</dbReference>
<reference evidence="9 10" key="1">
    <citation type="submission" date="2019-07" db="EMBL/GenBank/DDBJ databases">
        <title>Whole genome shotgun sequence of Acetobacter nitrogenifigens NBRC 105050.</title>
        <authorList>
            <person name="Hosoyama A."/>
            <person name="Uohara A."/>
            <person name="Ohji S."/>
            <person name="Ichikawa N."/>
        </authorList>
    </citation>
    <scope>NUCLEOTIDE SEQUENCE [LARGE SCALE GENOMIC DNA]</scope>
    <source>
        <strain evidence="9 10">NBRC 105050</strain>
    </source>
</reference>
<dbReference type="EMBL" id="BJYF01000007">
    <property type="protein sequence ID" value="GEN59577.1"/>
    <property type="molecule type" value="Genomic_DNA"/>
</dbReference>
<gene>
    <name evidence="9" type="primary">visC</name>
    <name evidence="9" type="ORF">ANI02nite_14610</name>
</gene>
<dbReference type="InterPro" id="IPR036188">
    <property type="entry name" value="FAD/NAD-bd_sf"/>
</dbReference>
<evidence type="ECO:0000259" key="8">
    <source>
        <dbReference type="Pfam" id="PF01494"/>
    </source>
</evidence>
<dbReference type="InterPro" id="IPR051205">
    <property type="entry name" value="UbiH/COQ6_monooxygenase"/>
</dbReference>
<dbReference type="UniPathway" id="UPA00232"/>
<dbReference type="OrthoDB" id="9796623at2"/>
<dbReference type="GO" id="GO:0004497">
    <property type="term" value="F:monooxygenase activity"/>
    <property type="evidence" value="ECO:0007669"/>
    <property type="project" value="UniProtKB-KW"/>
</dbReference>
<dbReference type="NCBIfam" id="TIGR01988">
    <property type="entry name" value="Ubi-OHases"/>
    <property type="match status" value="1"/>
</dbReference>
<accession>A0A511X9E7</accession>
<evidence type="ECO:0000256" key="2">
    <source>
        <dbReference type="ARBA" id="ARBA00004749"/>
    </source>
</evidence>
<dbReference type="Proteomes" id="UP000321635">
    <property type="component" value="Unassembled WGS sequence"/>
</dbReference>
<comment type="pathway">
    <text evidence="2">Cofactor biosynthesis; ubiquinone biosynthesis.</text>
</comment>
<keyword evidence="4" id="KW-0285">Flavoprotein</keyword>
<keyword evidence="5" id="KW-0274">FAD</keyword>
<evidence type="ECO:0000313" key="9">
    <source>
        <dbReference type="EMBL" id="GEN59577.1"/>
    </source>
</evidence>
<proteinExistence type="inferred from homology"/>
<evidence type="ECO:0000256" key="4">
    <source>
        <dbReference type="ARBA" id="ARBA00022630"/>
    </source>
</evidence>